<name>A0A6I0EZC1_9FIRM</name>
<evidence type="ECO:0000256" key="1">
    <source>
        <dbReference type="ARBA" id="ARBA00022729"/>
    </source>
</evidence>
<protein>
    <submittedName>
        <fullName evidence="5">Peptidoglycan DD-metalloendopeptidase family protein</fullName>
    </submittedName>
</protein>
<dbReference type="InterPro" id="IPR036779">
    <property type="entry name" value="LysM_dom_sf"/>
</dbReference>
<feature type="transmembrane region" description="Helical" evidence="2">
    <location>
        <begin position="34"/>
        <end position="54"/>
    </location>
</feature>
<dbReference type="InterPro" id="IPR011055">
    <property type="entry name" value="Dup_hybrid_motif"/>
</dbReference>
<evidence type="ECO:0000313" key="5">
    <source>
        <dbReference type="EMBL" id="KAB2953856.1"/>
    </source>
</evidence>
<dbReference type="Gene3D" id="2.70.70.10">
    <property type="entry name" value="Glucose Permease (Domain IIA)"/>
    <property type="match status" value="1"/>
</dbReference>
<dbReference type="SMART" id="SM01208">
    <property type="entry name" value="G5"/>
    <property type="match status" value="1"/>
</dbReference>
<evidence type="ECO:0000256" key="2">
    <source>
        <dbReference type="SAM" id="Phobius"/>
    </source>
</evidence>
<dbReference type="SUPFAM" id="SSF51261">
    <property type="entry name" value="Duplicated hybrid motif"/>
    <property type="match status" value="1"/>
</dbReference>
<keyword evidence="2" id="KW-0472">Membrane</keyword>
<dbReference type="InterPro" id="IPR050570">
    <property type="entry name" value="Cell_wall_metabolism_enzyme"/>
</dbReference>
<dbReference type="PANTHER" id="PTHR21666">
    <property type="entry name" value="PEPTIDASE-RELATED"/>
    <property type="match status" value="1"/>
</dbReference>
<reference evidence="5 6" key="1">
    <citation type="submission" date="2019-10" db="EMBL/GenBank/DDBJ databases">
        <title>Whole-genome sequence of the extremophile Heliorestis acidaminivorans DSM 24790.</title>
        <authorList>
            <person name="Kyndt J.A."/>
            <person name="Meyer T.E."/>
        </authorList>
    </citation>
    <scope>NUCLEOTIDE SEQUENCE [LARGE SCALE GENOMIC DNA]</scope>
    <source>
        <strain evidence="5 6">DSM 24790</strain>
    </source>
</reference>
<dbReference type="Gene3D" id="3.10.350.10">
    <property type="entry name" value="LysM domain"/>
    <property type="match status" value="1"/>
</dbReference>
<comment type="caution">
    <text evidence="5">The sequence shown here is derived from an EMBL/GenBank/DDBJ whole genome shotgun (WGS) entry which is preliminary data.</text>
</comment>
<gene>
    <name evidence="5" type="ORF">F9B85_04375</name>
</gene>
<dbReference type="EMBL" id="WBXO01000002">
    <property type="protein sequence ID" value="KAB2953856.1"/>
    <property type="molecule type" value="Genomic_DNA"/>
</dbReference>
<accession>A0A6I0EZC1</accession>
<evidence type="ECO:0000313" key="6">
    <source>
        <dbReference type="Proteomes" id="UP000468766"/>
    </source>
</evidence>
<dbReference type="GO" id="GO:0004222">
    <property type="term" value="F:metalloendopeptidase activity"/>
    <property type="evidence" value="ECO:0007669"/>
    <property type="project" value="TreeGrafter"/>
</dbReference>
<feature type="domain" description="LysM" evidence="4">
    <location>
        <begin position="159"/>
        <end position="204"/>
    </location>
</feature>
<dbReference type="PANTHER" id="PTHR21666:SF270">
    <property type="entry name" value="MUREIN HYDROLASE ACTIVATOR ENVC"/>
    <property type="match status" value="1"/>
</dbReference>
<dbReference type="InterPro" id="IPR018392">
    <property type="entry name" value="LysM"/>
</dbReference>
<dbReference type="CDD" id="cd00118">
    <property type="entry name" value="LysM"/>
    <property type="match status" value="1"/>
</dbReference>
<dbReference type="OrthoDB" id="9814460at2"/>
<evidence type="ECO:0000259" key="4">
    <source>
        <dbReference type="PROSITE" id="PS51782"/>
    </source>
</evidence>
<dbReference type="Proteomes" id="UP000468766">
    <property type="component" value="Unassembled WGS sequence"/>
</dbReference>
<dbReference type="PROSITE" id="PS51782">
    <property type="entry name" value="LYSM"/>
    <property type="match status" value="1"/>
</dbReference>
<keyword evidence="2" id="KW-0812">Transmembrane</keyword>
<dbReference type="Pfam" id="PF01476">
    <property type="entry name" value="LysM"/>
    <property type="match status" value="1"/>
</dbReference>
<dbReference type="SMART" id="SM00257">
    <property type="entry name" value="LysM"/>
    <property type="match status" value="1"/>
</dbReference>
<keyword evidence="2" id="KW-1133">Transmembrane helix</keyword>
<dbReference type="SUPFAM" id="SSF54106">
    <property type="entry name" value="LysM domain"/>
    <property type="match status" value="1"/>
</dbReference>
<proteinExistence type="predicted"/>
<dbReference type="PROSITE" id="PS51109">
    <property type="entry name" value="G5"/>
    <property type="match status" value="1"/>
</dbReference>
<dbReference type="Pfam" id="PF01551">
    <property type="entry name" value="Peptidase_M23"/>
    <property type="match status" value="1"/>
</dbReference>
<dbReference type="Gene3D" id="2.20.230.10">
    <property type="entry name" value="Resuscitation-promoting factor rpfb"/>
    <property type="match status" value="1"/>
</dbReference>
<sequence>MSRDQERAMFDLNALKQKALEIKSSIAKVKDNKLALKVGVAVASLALVGSFFAFSIGDSSLSGPGKVAASNQQEVTQQACQVIVNGEPLFVVASTEEADKLIKQAKYYFSYMQAPQGTEVLDVRLKEPVAYEEVEVAPEEIIPYEEALSLLTEGKDEKLRYVVEDGDNLWTIANKHGMNWMELRSANSHLNNEDQLKIGDEIFLNKPTYYLTVLTTFKVQAEEAIPFQTEVKRDNSLRAGNVKVQQEGQRGTKLATYIVSKANDLQLENNLIEEKVIQEPVTRVEVRGNQAVQVASRGSTASYNGGGNGTLSWPTQGRRITSGFGNRGREFHTGMDIDLNTGDPIYSAGDGVVVFAGWNGGYGNIITVDHGNGLQTRYAHLSQINVSVGQSVSRGAVIGRGGSTGRSNGPHLHFEVLRNGTAQNPRAFLN</sequence>
<dbReference type="CDD" id="cd12797">
    <property type="entry name" value="M23_peptidase"/>
    <property type="match status" value="1"/>
</dbReference>
<dbReference type="Pfam" id="PF07501">
    <property type="entry name" value="G5"/>
    <property type="match status" value="1"/>
</dbReference>
<dbReference type="InterPro" id="IPR016047">
    <property type="entry name" value="M23ase_b-sheet_dom"/>
</dbReference>
<dbReference type="InterPro" id="IPR011098">
    <property type="entry name" value="G5_dom"/>
</dbReference>
<feature type="domain" description="G5" evidence="3">
    <location>
        <begin position="210"/>
        <end position="291"/>
    </location>
</feature>
<keyword evidence="6" id="KW-1185">Reference proteome</keyword>
<keyword evidence="1" id="KW-0732">Signal</keyword>
<evidence type="ECO:0000259" key="3">
    <source>
        <dbReference type="PROSITE" id="PS51109"/>
    </source>
</evidence>
<organism evidence="5 6">
    <name type="scientific">Heliorestis acidaminivorans</name>
    <dbReference type="NCBI Taxonomy" id="553427"/>
    <lineage>
        <taxon>Bacteria</taxon>
        <taxon>Bacillati</taxon>
        <taxon>Bacillota</taxon>
        <taxon>Clostridia</taxon>
        <taxon>Eubacteriales</taxon>
        <taxon>Heliobacteriaceae</taxon>
        <taxon>Heliorestis</taxon>
    </lineage>
</organism>
<dbReference type="AlphaFoldDB" id="A0A6I0EZC1"/>
<dbReference type="RefSeq" id="WP_151618903.1">
    <property type="nucleotide sequence ID" value="NZ_WBXO01000002.1"/>
</dbReference>